<evidence type="ECO:0000313" key="2">
    <source>
        <dbReference type="EMBL" id="KAF7127520.1"/>
    </source>
</evidence>
<gene>
    <name evidence="2" type="ORF">RHSIM_Rhsim11G0077700</name>
</gene>
<dbReference type="AlphaFoldDB" id="A0A834L8G3"/>
<feature type="compositionally biased region" description="Basic and acidic residues" evidence="1">
    <location>
        <begin position="91"/>
        <end position="100"/>
    </location>
</feature>
<comment type="caution">
    <text evidence="2">The sequence shown here is derived from an EMBL/GenBank/DDBJ whole genome shotgun (WGS) entry which is preliminary data.</text>
</comment>
<protein>
    <submittedName>
        <fullName evidence="2">Uncharacterized protein</fullName>
    </submittedName>
</protein>
<dbReference type="OrthoDB" id="10456418at2759"/>
<accession>A0A834L8G3</accession>
<evidence type="ECO:0000313" key="3">
    <source>
        <dbReference type="Proteomes" id="UP000626092"/>
    </source>
</evidence>
<name>A0A834L8G3_RHOSS</name>
<evidence type="ECO:0000256" key="1">
    <source>
        <dbReference type="SAM" id="MobiDB-lite"/>
    </source>
</evidence>
<reference evidence="2" key="1">
    <citation type="submission" date="2019-11" db="EMBL/GenBank/DDBJ databases">
        <authorList>
            <person name="Liu Y."/>
            <person name="Hou J."/>
            <person name="Li T.-Q."/>
            <person name="Guan C.-H."/>
            <person name="Wu X."/>
            <person name="Wu H.-Z."/>
            <person name="Ling F."/>
            <person name="Zhang R."/>
            <person name="Shi X.-G."/>
            <person name="Ren J.-P."/>
            <person name="Chen E.-F."/>
            <person name="Sun J.-M."/>
        </authorList>
    </citation>
    <scope>NUCLEOTIDE SEQUENCE</scope>
    <source>
        <strain evidence="2">Adult_tree_wgs_1</strain>
        <tissue evidence="2">Leaves</tissue>
    </source>
</reference>
<feature type="compositionally biased region" description="Basic and acidic residues" evidence="1">
    <location>
        <begin position="111"/>
        <end position="124"/>
    </location>
</feature>
<proteinExistence type="predicted"/>
<feature type="region of interest" description="Disordered" evidence="1">
    <location>
        <begin position="91"/>
        <end position="124"/>
    </location>
</feature>
<keyword evidence="3" id="KW-1185">Reference proteome</keyword>
<dbReference type="Proteomes" id="UP000626092">
    <property type="component" value="Unassembled WGS sequence"/>
</dbReference>
<organism evidence="2 3">
    <name type="scientific">Rhododendron simsii</name>
    <name type="common">Sims's rhododendron</name>
    <dbReference type="NCBI Taxonomy" id="118357"/>
    <lineage>
        <taxon>Eukaryota</taxon>
        <taxon>Viridiplantae</taxon>
        <taxon>Streptophyta</taxon>
        <taxon>Embryophyta</taxon>
        <taxon>Tracheophyta</taxon>
        <taxon>Spermatophyta</taxon>
        <taxon>Magnoliopsida</taxon>
        <taxon>eudicotyledons</taxon>
        <taxon>Gunneridae</taxon>
        <taxon>Pentapetalae</taxon>
        <taxon>asterids</taxon>
        <taxon>Ericales</taxon>
        <taxon>Ericaceae</taxon>
        <taxon>Ericoideae</taxon>
        <taxon>Rhodoreae</taxon>
        <taxon>Rhododendron</taxon>
    </lineage>
</organism>
<sequence length="162" mass="18789">MSSNFWNTGADQRRKHSTILSEWGFYRKTSQRQKSIKSYVVEESGGEEGDETDMARFRVRPQENHDVEGSSKIRTRFGSVTREIKAKKPRLDVEESEQKCTRSGSVAQGIKAKDPCSRKPRDENKEEICETTYQASLDVIFIFCMYLTRVSINFWVDTFQLV</sequence>
<dbReference type="EMBL" id="WJXA01000011">
    <property type="protein sequence ID" value="KAF7127520.1"/>
    <property type="molecule type" value="Genomic_DNA"/>
</dbReference>